<organism evidence="3 4">
    <name type="scientific">Citrus x changshan-huyou</name>
    <dbReference type="NCBI Taxonomy" id="2935761"/>
    <lineage>
        <taxon>Eukaryota</taxon>
        <taxon>Viridiplantae</taxon>
        <taxon>Streptophyta</taxon>
        <taxon>Embryophyta</taxon>
        <taxon>Tracheophyta</taxon>
        <taxon>Spermatophyta</taxon>
        <taxon>Magnoliopsida</taxon>
        <taxon>eudicotyledons</taxon>
        <taxon>Gunneridae</taxon>
        <taxon>Pentapetalae</taxon>
        <taxon>rosids</taxon>
        <taxon>malvids</taxon>
        <taxon>Sapindales</taxon>
        <taxon>Rutaceae</taxon>
        <taxon>Aurantioideae</taxon>
        <taxon>Citrus</taxon>
    </lineage>
</organism>
<dbReference type="PANTHER" id="PTHR47481:SF9">
    <property type="entry name" value="RETROTRANSPOSON GAG DOMAIN-CONTAINING PROTEIN"/>
    <property type="match status" value="1"/>
</dbReference>
<evidence type="ECO:0000256" key="2">
    <source>
        <dbReference type="SAM" id="Phobius"/>
    </source>
</evidence>
<keyword evidence="2" id="KW-1133">Transmembrane helix</keyword>
<dbReference type="EMBL" id="JBCGBO010000024">
    <property type="protein sequence ID" value="KAK9183531.1"/>
    <property type="molecule type" value="Genomic_DNA"/>
</dbReference>
<evidence type="ECO:0000256" key="1">
    <source>
        <dbReference type="SAM" id="MobiDB-lite"/>
    </source>
</evidence>
<evidence type="ECO:0000313" key="4">
    <source>
        <dbReference type="Proteomes" id="UP001428341"/>
    </source>
</evidence>
<gene>
    <name evidence="3" type="ORF">WN944_026684</name>
</gene>
<protein>
    <recommendedName>
        <fullName evidence="5">Retrovirus-related Pol polyprotein from transposon RE2</fullName>
    </recommendedName>
</protein>
<dbReference type="AlphaFoldDB" id="A0AAP0QDH5"/>
<dbReference type="Proteomes" id="UP001428341">
    <property type="component" value="Unassembled WGS sequence"/>
</dbReference>
<name>A0AAP0QDH5_9ROSI</name>
<evidence type="ECO:0000313" key="3">
    <source>
        <dbReference type="EMBL" id="KAK9183531.1"/>
    </source>
</evidence>
<keyword evidence="2" id="KW-0812">Transmembrane</keyword>
<keyword evidence="4" id="KW-1185">Reference proteome</keyword>
<evidence type="ECO:0008006" key="5">
    <source>
        <dbReference type="Google" id="ProtNLM"/>
    </source>
</evidence>
<accession>A0AAP0QDH5</accession>
<dbReference type="PANTHER" id="PTHR47481">
    <property type="match status" value="1"/>
</dbReference>
<feature type="region of interest" description="Disordered" evidence="1">
    <location>
        <begin position="1"/>
        <end position="20"/>
    </location>
</feature>
<feature type="transmembrane region" description="Helical" evidence="2">
    <location>
        <begin position="100"/>
        <end position="120"/>
    </location>
</feature>
<proteinExistence type="predicted"/>
<comment type="caution">
    <text evidence="3">The sequence shown here is derived from an EMBL/GenBank/DDBJ whole genome shotgun (WGS) entry which is preliminary data.</text>
</comment>
<sequence>MAEQIANTTQNSKITTPTTGATSNINLPPLIIINVVAQLPLKLTPTNYPSWCTQFNSLLLGYNLLGYLNGGTPCPEATETQNGVITPNPLYSHWVQQDQLLFYVIFASLFEPLMPFIASATTSRKAWDKIAQTYANVLGLDLCHLKKSSQTQLVVTNLSLNFFKKSKLLLINWL</sequence>
<reference evidence="3 4" key="1">
    <citation type="submission" date="2024-05" db="EMBL/GenBank/DDBJ databases">
        <title>Haplotype-resolved chromosome-level genome assembly of Huyou (Citrus changshanensis).</title>
        <authorList>
            <person name="Miao C."/>
            <person name="Chen W."/>
            <person name="Wu Y."/>
            <person name="Wang L."/>
            <person name="Zhao S."/>
            <person name="Grierson D."/>
            <person name="Xu C."/>
            <person name="Chen K."/>
        </authorList>
    </citation>
    <scope>NUCLEOTIDE SEQUENCE [LARGE SCALE GENOMIC DNA]</scope>
    <source>
        <strain evidence="3">01-14</strain>
        <tissue evidence="3">Leaf</tissue>
    </source>
</reference>
<keyword evidence="2" id="KW-0472">Membrane</keyword>